<proteinExistence type="predicted"/>
<dbReference type="RefSeq" id="WP_165114605.1">
    <property type="nucleotide sequence ID" value="NZ_JAALAA010000041.1"/>
</dbReference>
<comment type="caution">
    <text evidence="2">The sequence shown here is derived from an EMBL/GenBank/DDBJ whole genome shotgun (WGS) entry which is preliminary data.</text>
</comment>
<dbReference type="Proteomes" id="UP000483261">
    <property type="component" value="Unassembled WGS sequence"/>
</dbReference>
<feature type="region of interest" description="Disordered" evidence="1">
    <location>
        <begin position="1"/>
        <end position="24"/>
    </location>
</feature>
<keyword evidence="3" id="KW-1185">Reference proteome</keyword>
<evidence type="ECO:0000313" key="3">
    <source>
        <dbReference type="Proteomes" id="UP000483261"/>
    </source>
</evidence>
<dbReference type="AlphaFoldDB" id="A0A6M1R1I8"/>
<name>A0A6M1R1I8_9ACTN</name>
<reference evidence="2 3" key="1">
    <citation type="submission" date="2020-02" db="EMBL/GenBank/DDBJ databases">
        <title>Whole-genome analyses of novel actinobacteria.</title>
        <authorList>
            <person name="Sahin N."/>
        </authorList>
    </citation>
    <scope>NUCLEOTIDE SEQUENCE [LARGE SCALE GENOMIC DNA]</scope>
    <source>
        <strain evidence="2 3">KC13</strain>
    </source>
</reference>
<feature type="compositionally biased region" description="Basic and acidic residues" evidence="1">
    <location>
        <begin position="1"/>
        <end position="10"/>
    </location>
</feature>
<sequence>MAIRGERMNSLRESLGVTPDPDFDMKLPPGWSRRAVDEQTFETMVSGLKRRLMQEHKPELYTETRRLLKRSFDDMRQNGAFAFFVATEQAPSTLWMPASMVASIRRPEPGSSLDDLARNLIVNHGATPLLGDVRTLRYEQEKTIRLGAESIVSRTVTYLIPVPGSKRRRALQIVGGLSTPVDMPADDPYVVSAKFLFDSCASTVTWHAPVQ</sequence>
<organism evidence="2 3">
    <name type="scientific">Nocardioides turkmenicus</name>
    <dbReference type="NCBI Taxonomy" id="2711220"/>
    <lineage>
        <taxon>Bacteria</taxon>
        <taxon>Bacillati</taxon>
        <taxon>Actinomycetota</taxon>
        <taxon>Actinomycetes</taxon>
        <taxon>Propionibacteriales</taxon>
        <taxon>Nocardioidaceae</taxon>
        <taxon>Nocardioides</taxon>
    </lineage>
</organism>
<protein>
    <submittedName>
        <fullName evidence="2">Uncharacterized protein</fullName>
    </submittedName>
</protein>
<dbReference type="EMBL" id="JAALAA010000041">
    <property type="protein sequence ID" value="NGN96065.1"/>
    <property type="molecule type" value="Genomic_DNA"/>
</dbReference>
<gene>
    <name evidence="2" type="ORF">G5C66_25420</name>
</gene>
<accession>A0A6M1R1I8</accession>
<evidence type="ECO:0000313" key="2">
    <source>
        <dbReference type="EMBL" id="NGN96065.1"/>
    </source>
</evidence>
<evidence type="ECO:0000256" key="1">
    <source>
        <dbReference type="SAM" id="MobiDB-lite"/>
    </source>
</evidence>